<dbReference type="eggNOG" id="ENOG5030AM0">
    <property type="taxonomic scope" value="Bacteria"/>
</dbReference>
<organism evidence="1 2">
    <name type="scientific">Limosilactobacillus coleohominis 101-4-CHN</name>
    <dbReference type="NCBI Taxonomy" id="575594"/>
    <lineage>
        <taxon>Bacteria</taxon>
        <taxon>Bacillati</taxon>
        <taxon>Bacillota</taxon>
        <taxon>Bacilli</taxon>
        <taxon>Lactobacillales</taxon>
        <taxon>Lactobacillaceae</taxon>
        <taxon>Limosilactobacillus</taxon>
    </lineage>
</organism>
<dbReference type="AlphaFoldDB" id="C7XVM4"/>
<sequence length="117" mass="13395">MTIVSEQLVNYTDLTADAQKQARQDFINYYVREFKNDNLEVISNLADDRDLAMINHLLGENSYQTVDQLAPLSARMVGSSFDRVLAKLDMQYQPNGEAAKTWTAWEKAIHEQLPVED</sequence>
<dbReference type="EMBL" id="GG698803">
    <property type="protein sequence ID" value="EEU30390.1"/>
    <property type="molecule type" value="Genomic_DNA"/>
</dbReference>
<reference evidence="1 2" key="1">
    <citation type="submission" date="2009-06" db="EMBL/GenBank/DDBJ databases">
        <title>The Genome Sequence of Lactobacillus coleohominis strain 101-4-CHN.</title>
        <authorList>
            <consortium name="The Broad Institute Genome Sequencing Platform"/>
            <person name="Ward D."/>
            <person name="Young S.K."/>
            <person name="Zeng Q."/>
            <person name="Koehrsen M."/>
            <person name="Alvarado L."/>
            <person name="Berlin A."/>
            <person name="Borenstein D."/>
            <person name="Chen Z."/>
            <person name="Engels R."/>
            <person name="Freedman E."/>
            <person name="Gellesch M."/>
            <person name="Goldberg J."/>
            <person name="Griggs A."/>
            <person name="Gujja S."/>
            <person name="Heiman D."/>
            <person name="Hepburn T."/>
            <person name="Howarth C."/>
            <person name="Jen D."/>
            <person name="Larson L."/>
            <person name="Lewis B."/>
            <person name="Mehta T."/>
            <person name="Park D."/>
            <person name="Pearson M."/>
            <person name="Roberts A."/>
            <person name="Saif S."/>
            <person name="Shea T."/>
            <person name="Shenoy N."/>
            <person name="Sisk P."/>
            <person name="Stolte C."/>
            <person name="Sykes S."/>
            <person name="Walk T."/>
            <person name="White J."/>
            <person name="Yandava C."/>
            <person name="Liu Y."/>
            <person name="Xu Q."/>
            <person name="Lander E."/>
            <person name="Nusbaum C."/>
            <person name="Galagan J."/>
            <person name="Birren B."/>
        </authorList>
    </citation>
    <scope>NUCLEOTIDE SEQUENCE [LARGE SCALE GENOMIC DNA]</scope>
    <source>
        <strain evidence="1 2">101-4-CHN</strain>
    </source>
</reference>
<proteinExistence type="predicted"/>
<evidence type="ECO:0000313" key="1">
    <source>
        <dbReference type="EMBL" id="EEU30390.1"/>
    </source>
</evidence>
<protein>
    <submittedName>
        <fullName evidence="1">Uncharacterized protein</fullName>
    </submittedName>
</protein>
<accession>C7XVM4</accession>
<dbReference type="STRING" id="575594.HMPREF0501_00768"/>
<gene>
    <name evidence="1" type="ORF">HMPREF0501_00768</name>
</gene>
<dbReference type="HOGENOM" id="CLU_165424_0_0_9"/>
<name>C7XVM4_9LACO</name>
<keyword evidence="2" id="KW-1185">Reference proteome</keyword>
<evidence type="ECO:0000313" key="2">
    <source>
        <dbReference type="Proteomes" id="UP000003987"/>
    </source>
</evidence>
<dbReference type="Proteomes" id="UP000003987">
    <property type="component" value="Unassembled WGS sequence"/>
</dbReference>